<dbReference type="EMBL" id="MT143258">
    <property type="protein sequence ID" value="QJA94759.1"/>
    <property type="molecule type" value="Genomic_DNA"/>
</dbReference>
<name>A0A6M3LK88_9ZZZZ</name>
<accession>A0A6M3LK88</accession>
<evidence type="ECO:0000313" key="1">
    <source>
        <dbReference type="EMBL" id="QJA94759.1"/>
    </source>
</evidence>
<dbReference type="AlphaFoldDB" id="A0A6M3LK88"/>
<protein>
    <submittedName>
        <fullName evidence="1">Uncharacterized protein</fullName>
    </submittedName>
</protein>
<gene>
    <name evidence="1" type="ORF">MM415B03765_0013</name>
</gene>
<sequence length="60" mass="6746">MIEIRFIGCGEVKECPVCWGKKVICVGLDDELRPILKPCTGCDGTGWLAYKTIDRKKEDD</sequence>
<proteinExistence type="predicted"/>
<reference evidence="1" key="1">
    <citation type="submission" date="2020-03" db="EMBL/GenBank/DDBJ databases">
        <title>The deep terrestrial virosphere.</title>
        <authorList>
            <person name="Holmfeldt K."/>
            <person name="Nilsson E."/>
            <person name="Simone D."/>
            <person name="Lopez-Fernandez M."/>
            <person name="Wu X."/>
            <person name="de Brujin I."/>
            <person name="Lundin D."/>
            <person name="Andersson A."/>
            <person name="Bertilsson S."/>
            <person name="Dopson M."/>
        </authorList>
    </citation>
    <scope>NUCLEOTIDE SEQUENCE</scope>
    <source>
        <strain evidence="1">MM415B03765</strain>
    </source>
</reference>
<organism evidence="1">
    <name type="scientific">viral metagenome</name>
    <dbReference type="NCBI Taxonomy" id="1070528"/>
    <lineage>
        <taxon>unclassified sequences</taxon>
        <taxon>metagenomes</taxon>
        <taxon>organismal metagenomes</taxon>
    </lineage>
</organism>